<evidence type="ECO:0000313" key="2">
    <source>
        <dbReference type="WBParaSite" id="ES5_v2.g17563.t1"/>
    </source>
</evidence>
<sequence length="57" mass="5782">SEEAKATPEAETPKASESEEAKAATEKAAKATPEAETPKKLGETESGETPPPAETAA</sequence>
<protein>
    <submittedName>
        <fullName evidence="2">30S ribosomal protein S16</fullName>
    </submittedName>
</protein>
<name>A0AC34FJJ9_9BILA</name>
<evidence type="ECO:0000313" key="1">
    <source>
        <dbReference type="Proteomes" id="UP000887579"/>
    </source>
</evidence>
<reference evidence="2" key="1">
    <citation type="submission" date="2022-11" db="UniProtKB">
        <authorList>
            <consortium name="WormBaseParasite"/>
        </authorList>
    </citation>
    <scope>IDENTIFICATION</scope>
</reference>
<organism evidence="1 2">
    <name type="scientific">Panagrolaimus sp. ES5</name>
    <dbReference type="NCBI Taxonomy" id="591445"/>
    <lineage>
        <taxon>Eukaryota</taxon>
        <taxon>Metazoa</taxon>
        <taxon>Ecdysozoa</taxon>
        <taxon>Nematoda</taxon>
        <taxon>Chromadorea</taxon>
        <taxon>Rhabditida</taxon>
        <taxon>Tylenchina</taxon>
        <taxon>Panagrolaimomorpha</taxon>
        <taxon>Panagrolaimoidea</taxon>
        <taxon>Panagrolaimidae</taxon>
        <taxon>Panagrolaimus</taxon>
    </lineage>
</organism>
<accession>A0AC34FJJ9</accession>
<dbReference type="WBParaSite" id="ES5_v2.g17563.t1">
    <property type="protein sequence ID" value="ES5_v2.g17563.t1"/>
    <property type="gene ID" value="ES5_v2.g17563"/>
</dbReference>
<proteinExistence type="predicted"/>
<dbReference type="Proteomes" id="UP000887579">
    <property type="component" value="Unplaced"/>
</dbReference>